<protein>
    <submittedName>
        <fullName evidence="2">NmrA family NAD(P)-binding protein</fullName>
    </submittedName>
</protein>
<dbReference type="Pfam" id="PF05368">
    <property type="entry name" value="NmrA"/>
    <property type="match status" value="1"/>
</dbReference>
<comment type="caution">
    <text evidence="2">The sequence shown here is derived from an EMBL/GenBank/DDBJ whole genome shotgun (WGS) entry which is preliminary data.</text>
</comment>
<dbReference type="Proteomes" id="UP001597083">
    <property type="component" value="Unassembled WGS sequence"/>
</dbReference>
<dbReference type="InterPro" id="IPR036291">
    <property type="entry name" value="NAD(P)-bd_dom_sf"/>
</dbReference>
<evidence type="ECO:0000259" key="1">
    <source>
        <dbReference type="Pfam" id="PF05368"/>
    </source>
</evidence>
<organism evidence="2 3">
    <name type="scientific">Actinomadura adrarensis</name>
    <dbReference type="NCBI Taxonomy" id="1819600"/>
    <lineage>
        <taxon>Bacteria</taxon>
        <taxon>Bacillati</taxon>
        <taxon>Actinomycetota</taxon>
        <taxon>Actinomycetes</taxon>
        <taxon>Streptosporangiales</taxon>
        <taxon>Thermomonosporaceae</taxon>
        <taxon>Actinomadura</taxon>
    </lineage>
</organism>
<evidence type="ECO:0000313" key="2">
    <source>
        <dbReference type="EMBL" id="MFD0854926.1"/>
    </source>
</evidence>
<keyword evidence="3" id="KW-1185">Reference proteome</keyword>
<dbReference type="SUPFAM" id="SSF51735">
    <property type="entry name" value="NAD(P)-binding Rossmann-fold domains"/>
    <property type="match status" value="1"/>
</dbReference>
<feature type="non-terminal residue" evidence="2">
    <location>
        <position position="49"/>
    </location>
</feature>
<dbReference type="InterPro" id="IPR008030">
    <property type="entry name" value="NmrA-like"/>
</dbReference>
<evidence type="ECO:0000313" key="3">
    <source>
        <dbReference type="Proteomes" id="UP001597083"/>
    </source>
</evidence>
<feature type="domain" description="NmrA-like" evidence="1">
    <location>
        <begin position="2"/>
        <end position="33"/>
    </location>
</feature>
<name>A0ABW3CMX7_9ACTN</name>
<dbReference type="EMBL" id="JBHTIR010003260">
    <property type="protein sequence ID" value="MFD0854926.1"/>
    <property type="molecule type" value="Genomic_DNA"/>
</dbReference>
<accession>A0ABW3CMX7</accession>
<reference evidence="3" key="1">
    <citation type="journal article" date="2019" name="Int. J. Syst. Evol. Microbiol.">
        <title>The Global Catalogue of Microorganisms (GCM) 10K type strain sequencing project: providing services to taxonomists for standard genome sequencing and annotation.</title>
        <authorList>
            <consortium name="The Broad Institute Genomics Platform"/>
            <consortium name="The Broad Institute Genome Sequencing Center for Infectious Disease"/>
            <person name="Wu L."/>
            <person name="Ma J."/>
        </authorList>
    </citation>
    <scope>NUCLEOTIDE SEQUENCE [LARGE SCALE GENOMIC DNA]</scope>
    <source>
        <strain evidence="3">JCM 31696</strain>
    </source>
</reference>
<dbReference type="Gene3D" id="3.40.50.720">
    <property type="entry name" value="NAD(P)-binding Rossmann-like Domain"/>
    <property type="match status" value="1"/>
</dbReference>
<sequence length="49" mass="5072">MIFVAGATGNVGSEVVRALVETGERVRALVRAVDVRPSQGVHGQRAALA</sequence>
<proteinExistence type="predicted"/>
<gene>
    <name evidence="2" type="ORF">ACFQ07_21980</name>
</gene>